<dbReference type="Pfam" id="PF11974">
    <property type="entry name" value="bMG3"/>
    <property type="match status" value="1"/>
</dbReference>
<dbReference type="CDD" id="cd02891">
    <property type="entry name" value="A2M_like"/>
    <property type="match status" value="1"/>
</dbReference>
<dbReference type="Proteomes" id="UP000237968">
    <property type="component" value="Unassembled WGS sequence"/>
</dbReference>
<dbReference type="InterPro" id="IPR021868">
    <property type="entry name" value="Alpha_2_Macroglob_MG3"/>
</dbReference>
<feature type="region of interest" description="Disordered" evidence="3">
    <location>
        <begin position="885"/>
        <end position="915"/>
    </location>
</feature>
<feature type="domain" description="Alpha-2-macroglobulin bait region" evidence="4">
    <location>
        <begin position="1073"/>
        <end position="1227"/>
    </location>
</feature>
<dbReference type="Pfam" id="PF00207">
    <property type="entry name" value="A2M"/>
    <property type="match status" value="1"/>
</dbReference>
<gene>
    <name evidence="6" type="ORF">ENSA5_07600</name>
</gene>
<evidence type="ECO:0000313" key="7">
    <source>
        <dbReference type="Proteomes" id="UP000237968"/>
    </source>
</evidence>
<dbReference type="Gene3D" id="2.60.40.3710">
    <property type="match status" value="2"/>
</dbReference>
<dbReference type="Pfam" id="PF01835">
    <property type="entry name" value="MG2"/>
    <property type="match status" value="1"/>
</dbReference>
<evidence type="ECO:0008006" key="8">
    <source>
        <dbReference type="Google" id="ProtNLM"/>
    </source>
</evidence>
<dbReference type="PANTHER" id="PTHR40094:SF1">
    <property type="entry name" value="UBIQUITIN DOMAIN-CONTAINING PROTEIN"/>
    <property type="match status" value="1"/>
</dbReference>
<dbReference type="InterPro" id="IPR051802">
    <property type="entry name" value="YfhM-like"/>
</dbReference>
<evidence type="ECO:0000256" key="3">
    <source>
        <dbReference type="SAM" id="MobiDB-lite"/>
    </source>
</evidence>
<dbReference type="InterPro" id="IPR032812">
    <property type="entry name" value="SbsA_Ig"/>
</dbReference>
<dbReference type="SMART" id="SM01359">
    <property type="entry name" value="A2M_N_2"/>
    <property type="match status" value="1"/>
</dbReference>
<dbReference type="Gene3D" id="2.60.40.1930">
    <property type="match status" value="1"/>
</dbReference>
<keyword evidence="2" id="KW-0732">Signal</keyword>
<name>A0A2S9YH43_9BACT</name>
<dbReference type="InterPro" id="IPR011625">
    <property type="entry name" value="A2M_N_BRD"/>
</dbReference>
<reference evidence="6 7" key="1">
    <citation type="submission" date="2018-03" db="EMBL/GenBank/DDBJ databases">
        <title>Draft Genome Sequences of the Obligatory Marine Myxobacteria Enhygromyxa salina SWB005.</title>
        <authorList>
            <person name="Poehlein A."/>
            <person name="Moghaddam J.A."/>
            <person name="Harms H."/>
            <person name="Alanjari M."/>
            <person name="Koenig G.M."/>
            <person name="Daniel R."/>
            <person name="Schaeberle T.F."/>
        </authorList>
    </citation>
    <scope>NUCLEOTIDE SEQUENCE [LARGE SCALE GENOMIC DNA]</scope>
    <source>
        <strain evidence="6 7">SWB005</strain>
    </source>
</reference>
<dbReference type="SMART" id="SM01360">
    <property type="entry name" value="A2M"/>
    <property type="match status" value="1"/>
</dbReference>
<accession>A0A2S9YH43</accession>
<comment type="similarity">
    <text evidence="1">Belongs to the protease inhibitor I39 (alpha-2-macroglobulin) family. Bacterial alpha-2-macroglobulin subfamily.</text>
</comment>
<sequence length="2141" mass="232183">MIPAMYGNDVVGRSPAGLGPWILSLLAIFMVSLALGGCTRNKPSEAGEEAAPDPVELDLWAGVPPLDARADDLLGELVPKPGPQKPPQVGEEIELPFPPPAPPSDAVGVSELPEGPLEVLRKGPEGPQSLVEAIRVSFNHPMVPLASIEDLRAEAVPMQIEPEVEGEFRWMGTRTVAFYPSGRLPFSTNYEITIPAGTSSTHGTELGKDVAWTISTPTLALDRSVPYANGATHVGLDQPLLLRFNQPVNASAVAEALTLAAGSKRVALELVPESRWADEDLAPYINQWVTGDDQAWERSRVVVLRPTTRLAPNKKYRVELPAGVYGEGPERGAKISFSFSTYPPLKLSPSRCDPAPCSASYGLTINASNHIRDARIIDKVHVSPEVEDLEINAGYGGIYLSGDFIGDTTYSVTVDAGLEDIYGQELAKPYKAKVRLGPLERSLRVWPQTKHPGIIEAEAGHTLELEVTGLRELEVMASSFNGAELEDYYAYNGGGGYDHAWPADLQAPRHVHKIDVSSSRKQKQTVTLELDDYIDGTDTFVYLMVRSEVYREWNYDQRTSLGQIVQLTKLGVVAAVDRDDAVALVTDLASGEPVPGAEVRVLADRGQREVWKGKSDAAGVARPQLGKRQLGSPLLAVKHGDDEAFMPLDQGELEGRWMSHLFGQSADDEVRAFIFTERQPYKPGETVHLVGIVRKETRGPKGGVVPWGAGFEAKYKVTTPRGVEVQEGTVKLSAFGTFAVDIETDENGDTGNYSFELTHTGLFGNSHRFRHSFAVEAFRTPEFEVEVARNESTPLYFGDELEAEIRGRYLFGAPMVGADVRYTLTRQATDFRPPAEGLSAFHFSSSPGRRYGGWGYFGGNWRPVQQLEAKSKQLDDRGVLKVTHALAQVEPPKPGAVEPRPEPDAEPKPEPPPQAATFSIAATVTDENRQAIAGSGSFVVHPSAYYVGLRSERSVLREDERTRVEAVVVDVEGKRVEGVSVKLRVTRKDTTRTPVQKNGVWTFAYATKQTQTSACDLVSAGAPAACEITVGKAGTHEIIAEIKDAEGRENRSVLEIYVHGKDAVVWDEDNKRVDLVPDKDSYQPGETAKILVRSPFDEARGFLVIEREGRAQTHDLHVVGGMAVVEVEITPEMVAGVTASAVLAKPRTEVAGAPDDQDLGAPAAASGQVALEVSRDQKAVVVEVEPEVDRVEPGDKLRVDIRTHAVDGAPIEAAVAVFVVDEGVLSLMGYQTPDPLAFFHHKRAGEVGLFADHTLVLPRNAAEQPKPVSPEASAVDLPLPLGVVDDGDLSDQLVGSEVGEAYGAGGLGLIGTGRGGGGTGEGTIGLGNTGLIGKGGGGGSGYGLGSGGAPAEAEAEAKPKSRAGGASPPPPAPMATTAMPDPNKAMAQEVSLRTLFATTAYFEAELETDAEGRASVEIDMPENLTSFRIMAVAVDPKVYDRFGSGESSVRVRKAVMLRPSLPRFLNMGDEFEASVMVDNQTETHQAVMVGTRGVNVKLLGEVETTIEIPAGESREVRFPMAVDEVGVMRLQFAALSNEGRDATQLDLPVLVPATKQAFADYGMTSASVQRAVQLPKDALPGFGGLEVSMSSTALNGLEDAVEFLVTYPYECSEQTASRLLPIFALGDVLDDFPIADVHDRARRDALAKDGIERLLQRQNWDGGFTYWGDDTRRESWPYLSTWVTLALVEGKAAGFEVDQAKLDQAMAYLDNYVRNGISTRWGAYYDWTTRAFALWLLSREGRGADQFDKVWAKRAQIPLYGRVLLMSAAHRYKREGPVAAVLEELNDQVVENARVIHFAESRTEAGAADGLAVLMHSNTQTDAIALMALMEIGEETGDDGMAAKIMAGLMSDRDPRMGGRWTSTHANAWALLAVSRYYEVIEAETPDFSARIWLDDMFAAEQKFVGRDMAKVNQHVPMRALLGESVQSVTLAKDGPGKLYYRLGLRYAPADFHMDPVDRGFTVSRRYEALPEGGEDEADPDAVRQLDDGSWSVKAGTNVKVTLTLVVQDRASFVVVDDPLPAGFEGQNPRFLTSVAVTNQGSLDYGYGLGGGYGRGGYDYNYGRGGSYGWWYPWYSFDHTQMRDDRMLLFADWLAAGVYTYSYTARATNIGTFVLPPVHAEAMYEPERFGHGSSSVVKIIE</sequence>
<evidence type="ECO:0000259" key="5">
    <source>
        <dbReference type="SMART" id="SM01360"/>
    </source>
</evidence>
<dbReference type="InterPro" id="IPR001599">
    <property type="entry name" value="Macroglobln_a2"/>
</dbReference>
<dbReference type="InterPro" id="IPR041246">
    <property type="entry name" value="Bact_MG10"/>
</dbReference>
<dbReference type="Pfam" id="PF13205">
    <property type="entry name" value="Big_5"/>
    <property type="match status" value="2"/>
</dbReference>
<dbReference type="InterPro" id="IPR047565">
    <property type="entry name" value="Alpha-macroglob_thiol-ester_cl"/>
</dbReference>
<proteinExistence type="inferred from homology"/>
<dbReference type="InterPro" id="IPR008930">
    <property type="entry name" value="Terpenoid_cyclase/PrenylTrfase"/>
</dbReference>
<organism evidence="6 7">
    <name type="scientific">Enhygromyxa salina</name>
    <dbReference type="NCBI Taxonomy" id="215803"/>
    <lineage>
        <taxon>Bacteria</taxon>
        <taxon>Pseudomonadati</taxon>
        <taxon>Myxococcota</taxon>
        <taxon>Polyangia</taxon>
        <taxon>Nannocystales</taxon>
        <taxon>Nannocystaceae</taxon>
        <taxon>Enhygromyxa</taxon>
    </lineage>
</organism>
<dbReference type="OrthoDB" id="9767116at2"/>
<evidence type="ECO:0000256" key="2">
    <source>
        <dbReference type="ARBA" id="ARBA00022729"/>
    </source>
</evidence>
<dbReference type="Pfam" id="PF17973">
    <property type="entry name" value="bMG10"/>
    <property type="match status" value="1"/>
</dbReference>
<feature type="domain" description="Alpha-2-macroglobulin" evidence="5">
    <location>
        <begin position="1399"/>
        <end position="1491"/>
    </location>
</feature>
<dbReference type="InterPro" id="IPR002890">
    <property type="entry name" value="MG2"/>
</dbReference>
<dbReference type="SUPFAM" id="SSF48239">
    <property type="entry name" value="Terpenoid cyclases/Protein prenyltransferases"/>
    <property type="match status" value="1"/>
</dbReference>
<protein>
    <recommendedName>
        <fullName evidence="8">MG2 domain protein</fullName>
    </recommendedName>
</protein>
<evidence type="ECO:0000256" key="1">
    <source>
        <dbReference type="ARBA" id="ARBA00010556"/>
    </source>
</evidence>
<evidence type="ECO:0000259" key="4">
    <source>
        <dbReference type="SMART" id="SM01359"/>
    </source>
</evidence>
<dbReference type="SMART" id="SM01419">
    <property type="entry name" value="Thiol-ester_cl"/>
    <property type="match status" value="1"/>
</dbReference>
<dbReference type="EMBL" id="PVNK01000039">
    <property type="protein sequence ID" value="PRQ04424.1"/>
    <property type="molecule type" value="Genomic_DNA"/>
</dbReference>
<feature type="compositionally biased region" description="Basic and acidic residues" evidence="3">
    <location>
        <begin position="899"/>
        <end position="909"/>
    </location>
</feature>
<comment type="caution">
    <text evidence="6">The sequence shown here is derived from an EMBL/GenBank/DDBJ whole genome shotgun (WGS) entry which is preliminary data.</text>
</comment>
<dbReference type="PANTHER" id="PTHR40094">
    <property type="entry name" value="ALPHA-2-MACROGLOBULIN HOMOLOG"/>
    <property type="match status" value="1"/>
</dbReference>
<dbReference type="GO" id="GO:0004866">
    <property type="term" value="F:endopeptidase inhibitor activity"/>
    <property type="evidence" value="ECO:0007669"/>
    <property type="project" value="InterPro"/>
</dbReference>
<keyword evidence="7" id="KW-1185">Reference proteome</keyword>
<dbReference type="Pfam" id="PF07703">
    <property type="entry name" value="A2M_BRD"/>
    <property type="match status" value="1"/>
</dbReference>
<evidence type="ECO:0000313" key="6">
    <source>
        <dbReference type="EMBL" id="PRQ04424.1"/>
    </source>
</evidence>
<feature type="region of interest" description="Disordered" evidence="3">
    <location>
        <begin position="1343"/>
        <end position="1379"/>
    </location>
</feature>
<dbReference type="Gene3D" id="1.50.10.20">
    <property type="match status" value="1"/>
</dbReference>